<protein>
    <recommendedName>
        <fullName evidence="1">Protein kinase domain-containing protein</fullName>
    </recommendedName>
</protein>
<evidence type="ECO:0000313" key="2">
    <source>
        <dbReference type="EMBL" id="KAK8836841.1"/>
    </source>
</evidence>
<dbReference type="Gene3D" id="1.10.510.10">
    <property type="entry name" value="Transferase(Phosphotransferase) domain 1"/>
    <property type="match status" value="1"/>
</dbReference>
<dbReference type="InterPro" id="IPR011009">
    <property type="entry name" value="Kinase-like_dom_sf"/>
</dbReference>
<feature type="domain" description="Protein kinase" evidence="1">
    <location>
        <begin position="1"/>
        <end position="94"/>
    </location>
</feature>
<proteinExistence type="predicted"/>
<dbReference type="PROSITE" id="PS50011">
    <property type="entry name" value="PROTEIN_KINASE_DOM"/>
    <property type="match status" value="1"/>
</dbReference>
<dbReference type="EMBL" id="JAPFFF010000063">
    <property type="protein sequence ID" value="KAK8836841.1"/>
    <property type="molecule type" value="Genomic_DNA"/>
</dbReference>
<reference evidence="2 3" key="1">
    <citation type="submission" date="2024-04" db="EMBL/GenBank/DDBJ databases">
        <title>Tritrichomonas musculus Genome.</title>
        <authorList>
            <person name="Alves-Ferreira E."/>
            <person name="Grigg M."/>
            <person name="Lorenzi H."/>
            <person name="Galac M."/>
        </authorList>
    </citation>
    <scope>NUCLEOTIDE SEQUENCE [LARGE SCALE GENOMIC DNA]</scope>
    <source>
        <strain evidence="2 3">EAF2021</strain>
    </source>
</reference>
<dbReference type="InterPro" id="IPR000719">
    <property type="entry name" value="Prot_kinase_dom"/>
</dbReference>
<name>A0ABR2GT56_9EUKA</name>
<dbReference type="Proteomes" id="UP001470230">
    <property type="component" value="Unassembled WGS sequence"/>
</dbReference>
<keyword evidence="3" id="KW-1185">Reference proteome</keyword>
<sequence length="94" mass="10912">MSVDEQRNMTADISTVSYMAPEIYDHLNYHEKMDVYSFGVLFFFVLNNCDISRIKIGDIFRGKIIEIPENFTDLAKKLISSCLLFDANDRTSFE</sequence>
<gene>
    <name evidence="2" type="ORF">M9Y10_037365</name>
</gene>
<dbReference type="SUPFAM" id="SSF56112">
    <property type="entry name" value="Protein kinase-like (PK-like)"/>
    <property type="match status" value="1"/>
</dbReference>
<comment type="caution">
    <text evidence="2">The sequence shown here is derived from an EMBL/GenBank/DDBJ whole genome shotgun (WGS) entry which is preliminary data.</text>
</comment>
<evidence type="ECO:0000259" key="1">
    <source>
        <dbReference type="PROSITE" id="PS50011"/>
    </source>
</evidence>
<organism evidence="2 3">
    <name type="scientific">Tritrichomonas musculus</name>
    <dbReference type="NCBI Taxonomy" id="1915356"/>
    <lineage>
        <taxon>Eukaryota</taxon>
        <taxon>Metamonada</taxon>
        <taxon>Parabasalia</taxon>
        <taxon>Tritrichomonadida</taxon>
        <taxon>Tritrichomonadidae</taxon>
        <taxon>Tritrichomonas</taxon>
    </lineage>
</organism>
<dbReference type="Pfam" id="PF00069">
    <property type="entry name" value="Pkinase"/>
    <property type="match status" value="1"/>
</dbReference>
<accession>A0ABR2GT56</accession>
<evidence type="ECO:0000313" key="3">
    <source>
        <dbReference type="Proteomes" id="UP001470230"/>
    </source>
</evidence>